<sequence length="206" mass="22532">MPLLLGTYGGDFTTSAQLPRHTEVRNEPERQQRLVLQETNYNFYSSRSCVSQVGDLSFVVPEKLNLVSTEQYVSLNGVSNTPLRARITEPVVVSVGGSSCSTSLVVVQPRGPALLGVDVLVKTGLLELDEAGMRLNIPALYTEVEPPKQVRKHVVSGVDETKSDEELLTCSPDLGVARSSTRVASKSKDDLTRQDYVHYHPPPKPS</sequence>
<dbReference type="RefSeq" id="XP_011129361.1">
    <property type="nucleotide sequence ID" value="XM_011131059.1"/>
</dbReference>
<gene>
    <name evidence="2" type="ORF">GNI_038510</name>
</gene>
<comment type="caution">
    <text evidence="2">The sequence shown here is derived from an EMBL/GenBank/DDBJ whole genome shotgun (WGS) entry which is preliminary data.</text>
</comment>
<evidence type="ECO:0000313" key="2">
    <source>
        <dbReference type="EMBL" id="EZG78292.1"/>
    </source>
</evidence>
<name>A0A023BAI8_GRENI</name>
<feature type="region of interest" description="Disordered" evidence="1">
    <location>
        <begin position="179"/>
        <end position="206"/>
    </location>
</feature>
<dbReference type="GeneID" id="22911483"/>
<evidence type="ECO:0000256" key="1">
    <source>
        <dbReference type="SAM" id="MobiDB-lite"/>
    </source>
</evidence>
<feature type="compositionally biased region" description="Basic and acidic residues" evidence="1">
    <location>
        <begin position="186"/>
        <end position="198"/>
    </location>
</feature>
<dbReference type="VEuPathDB" id="CryptoDB:GNI_038510"/>
<protein>
    <submittedName>
        <fullName evidence="2">Uncharacterized protein</fullName>
    </submittedName>
</protein>
<reference evidence="2" key="1">
    <citation type="submission" date="2013-12" db="EMBL/GenBank/DDBJ databases">
        <authorList>
            <person name="Omoto C.K."/>
            <person name="Sibley D."/>
            <person name="Venepally P."/>
            <person name="Hadjithomas M."/>
            <person name="Karamycheva S."/>
            <person name="Brunk B."/>
            <person name="Roos D."/>
            <person name="Caler E."/>
            <person name="Lorenzi H."/>
        </authorList>
    </citation>
    <scope>NUCLEOTIDE SEQUENCE</scope>
</reference>
<dbReference type="AlphaFoldDB" id="A0A023BAI8"/>
<accession>A0A023BAI8</accession>
<keyword evidence="3" id="KW-1185">Reference proteome</keyword>
<organism evidence="2 3">
    <name type="scientific">Gregarina niphandrodes</name>
    <name type="common">Septate eugregarine</name>
    <dbReference type="NCBI Taxonomy" id="110365"/>
    <lineage>
        <taxon>Eukaryota</taxon>
        <taxon>Sar</taxon>
        <taxon>Alveolata</taxon>
        <taxon>Apicomplexa</taxon>
        <taxon>Conoidasida</taxon>
        <taxon>Gregarinasina</taxon>
        <taxon>Eugregarinorida</taxon>
        <taxon>Gregarinidae</taxon>
        <taxon>Gregarina</taxon>
    </lineage>
</organism>
<proteinExistence type="predicted"/>
<dbReference type="eggNOG" id="ENOG502SYZE">
    <property type="taxonomic scope" value="Eukaryota"/>
</dbReference>
<dbReference type="Proteomes" id="UP000019763">
    <property type="component" value="Unassembled WGS sequence"/>
</dbReference>
<evidence type="ECO:0000313" key="3">
    <source>
        <dbReference type="Proteomes" id="UP000019763"/>
    </source>
</evidence>
<dbReference type="EMBL" id="AFNH02000296">
    <property type="protein sequence ID" value="EZG78292.1"/>
    <property type="molecule type" value="Genomic_DNA"/>
</dbReference>